<dbReference type="InterPro" id="IPR038595">
    <property type="entry name" value="LOR_sf"/>
</dbReference>
<dbReference type="Pfam" id="PF04525">
    <property type="entry name" value="LOR"/>
    <property type="match status" value="1"/>
</dbReference>
<proteinExistence type="inferred from homology"/>
<keyword evidence="3" id="KW-1185">Reference proteome</keyword>
<name>A0A152A7H8_TIELA</name>
<dbReference type="SUPFAM" id="SSF54518">
    <property type="entry name" value="Tubby C-terminal domain-like"/>
    <property type="match status" value="1"/>
</dbReference>
<comment type="caution">
    <text evidence="2">The sequence shown here is derived from an EMBL/GenBank/DDBJ whole genome shotgun (WGS) entry which is preliminary data.</text>
</comment>
<reference evidence="2 3" key="1">
    <citation type="submission" date="2015-12" db="EMBL/GenBank/DDBJ databases">
        <title>Dictyostelia acquired genes for synthesis and detection of signals that induce cell-type specialization by lateral gene transfer from prokaryotes.</title>
        <authorList>
            <person name="Gloeckner G."/>
            <person name="Schaap P."/>
        </authorList>
    </citation>
    <scope>NUCLEOTIDE SEQUENCE [LARGE SCALE GENOMIC DNA]</scope>
    <source>
        <strain evidence="2 3">TK</strain>
    </source>
</reference>
<sequence>MEENQENSLINENEAVLKKLYVKQSVNSIRGKYKVKDEQQNVCYIAKGVWAWGSKLNIFDANGQLLGVIKEQMATILAKYKIFNHNGELLTRVCSTAYFKQRYTLEDTFLKVRGSFFGYEFTINDGLYDVAKIKKAKFTFGDSYEISIMNLEHEFLVVCMVLILDLSNHEHHSS</sequence>
<organism evidence="2 3">
    <name type="scientific">Tieghemostelium lacteum</name>
    <name type="common">Slime mold</name>
    <name type="synonym">Dictyostelium lacteum</name>
    <dbReference type="NCBI Taxonomy" id="361077"/>
    <lineage>
        <taxon>Eukaryota</taxon>
        <taxon>Amoebozoa</taxon>
        <taxon>Evosea</taxon>
        <taxon>Eumycetozoa</taxon>
        <taxon>Dictyostelia</taxon>
        <taxon>Dictyosteliales</taxon>
        <taxon>Raperosteliaceae</taxon>
        <taxon>Tieghemostelium</taxon>
    </lineage>
</organism>
<gene>
    <name evidence="2" type="ORF">DLAC_01005</name>
</gene>
<evidence type="ECO:0000256" key="1">
    <source>
        <dbReference type="ARBA" id="ARBA00005437"/>
    </source>
</evidence>
<dbReference type="AlphaFoldDB" id="A0A152A7H8"/>
<evidence type="ECO:0000313" key="2">
    <source>
        <dbReference type="EMBL" id="KYR02189.1"/>
    </source>
</evidence>
<dbReference type="EMBL" id="LODT01000004">
    <property type="protein sequence ID" value="KYR02189.1"/>
    <property type="molecule type" value="Genomic_DNA"/>
</dbReference>
<evidence type="ECO:0000313" key="3">
    <source>
        <dbReference type="Proteomes" id="UP000076078"/>
    </source>
</evidence>
<dbReference type="Proteomes" id="UP000076078">
    <property type="component" value="Unassembled WGS sequence"/>
</dbReference>
<dbReference type="InterPro" id="IPR025659">
    <property type="entry name" value="Tubby-like_C"/>
</dbReference>
<protein>
    <recommendedName>
        <fullName evidence="4">Phospholipid scramblase</fullName>
    </recommendedName>
</protein>
<comment type="similarity">
    <text evidence="1">Belongs to the LOR family.</text>
</comment>
<evidence type="ECO:0008006" key="4">
    <source>
        <dbReference type="Google" id="ProtNLM"/>
    </source>
</evidence>
<dbReference type="Gene3D" id="2.40.160.200">
    <property type="entry name" value="LURP1-related"/>
    <property type="match status" value="1"/>
</dbReference>
<dbReference type="InParanoid" id="A0A152A7H8"/>
<dbReference type="InterPro" id="IPR007612">
    <property type="entry name" value="LOR"/>
</dbReference>
<accession>A0A152A7H8</accession>